<reference evidence="1 2" key="1">
    <citation type="submission" date="2018-12" db="EMBL/GenBank/DDBJ databases">
        <title>Genome sequence and assembly of Colletotrichum trifolii.</title>
        <authorList>
            <person name="Gan P."/>
            <person name="Shirasu K."/>
        </authorList>
    </citation>
    <scope>NUCLEOTIDE SEQUENCE [LARGE SCALE GENOMIC DNA]</scope>
    <source>
        <strain evidence="1 2">543-2</strain>
    </source>
</reference>
<keyword evidence="2" id="KW-1185">Reference proteome</keyword>
<protein>
    <submittedName>
        <fullName evidence="1">Uncharacterized protein</fullName>
    </submittedName>
</protein>
<gene>
    <name evidence="1" type="ORF">CTRI78_v009776</name>
</gene>
<name>A0A4R8QPW2_COLTR</name>
<evidence type="ECO:0000313" key="1">
    <source>
        <dbReference type="EMBL" id="TDZ41308.1"/>
    </source>
</evidence>
<proteinExistence type="predicted"/>
<comment type="caution">
    <text evidence="1">The sequence shown here is derived from an EMBL/GenBank/DDBJ whole genome shotgun (WGS) entry which is preliminary data.</text>
</comment>
<evidence type="ECO:0000313" key="2">
    <source>
        <dbReference type="Proteomes" id="UP000295703"/>
    </source>
</evidence>
<dbReference type="EMBL" id="RYZW01000141">
    <property type="protein sequence ID" value="TDZ41308.1"/>
    <property type="molecule type" value="Genomic_DNA"/>
</dbReference>
<dbReference type="AlphaFoldDB" id="A0A4R8QPW2"/>
<accession>A0A4R8QPW2</accession>
<organism evidence="1 2">
    <name type="scientific">Colletotrichum trifolii</name>
    <dbReference type="NCBI Taxonomy" id="5466"/>
    <lineage>
        <taxon>Eukaryota</taxon>
        <taxon>Fungi</taxon>
        <taxon>Dikarya</taxon>
        <taxon>Ascomycota</taxon>
        <taxon>Pezizomycotina</taxon>
        <taxon>Sordariomycetes</taxon>
        <taxon>Hypocreomycetidae</taxon>
        <taxon>Glomerellales</taxon>
        <taxon>Glomerellaceae</taxon>
        <taxon>Colletotrichum</taxon>
        <taxon>Colletotrichum orbiculare species complex</taxon>
    </lineage>
</organism>
<sequence>MPFVSQTQTDSHIRHSTTINSSPACRLVSPQASNYAVIHHDEPSSHESGAHPGQCWHRPVPRSACPALIHAGSYHRPISGHQFLCNIRYPPYPLFRWRLTSKIPQTCGPTAFRPIIPKKLPPAVPEQESVTGPPPTTAENRLSVVRRYGIRIQCVLRHLAFDEAATAKIVQSQVRQDQFVGTTPKEVSAATFGCPSTDRSPHLGVCPSGFWCTYSRSARDGAASNLACKSITTNRHASHRLHTQTVYPTSQCNIFWRLISSHLCRPITHCHKKGQKNPE</sequence>
<dbReference type="Proteomes" id="UP000295703">
    <property type="component" value="Unassembled WGS sequence"/>
</dbReference>